<organism evidence="2 3">
    <name type="scientific">Alkalihalophilus pseudofirmus</name>
    <name type="common">Bacillus pseudofirmus</name>
    <dbReference type="NCBI Taxonomy" id="79885"/>
    <lineage>
        <taxon>Bacteria</taxon>
        <taxon>Bacillati</taxon>
        <taxon>Bacillota</taxon>
        <taxon>Bacilli</taxon>
        <taxon>Bacillales</taxon>
        <taxon>Bacillaceae</taxon>
        <taxon>Alkalihalophilus</taxon>
    </lineage>
</organism>
<feature type="transmembrane region" description="Helical" evidence="1">
    <location>
        <begin position="6"/>
        <end position="27"/>
    </location>
</feature>
<proteinExistence type="predicted"/>
<dbReference type="Proteomes" id="UP001285636">
    <property type="component" value="Unassembled WGS sequence"/>
</dbReference>
<gene>
    <name evidence="2" type="ORF">RYX45_07115</name>
</gene>
<feature type="transmembrane region" description="Helical" evidence="1">
    <location>
        <begin position="47"/>
        <end position="73"/>
    </location>
</feature>
<evidence type="ECO:0000313" key="3">
    <source>
        <dbReference type="Proteomes" id="UP001285636"/>
    </source>
</evidence>
<dbReference type="EMBL" id="JAWJAY010000001">
    <property type="protein sequence ID" value="MDV2884944.1"/>
    <property type="molecule type" value="Genomic_DNA"/>
</dbReference>
<keyword evidence="1" id="KW-0812">Transmembrane</keyword>
<sequence>MHTAFIVLIIGALAILVGFIIVTEYIFKRKWNIPRSKISIFSVERKLVYTAIEIGLFGLLILIFIIMTFFVLITESVDLSPFLSLLSSVMFTLFSAVLSTFRAFEEWKENKSQRRYYHDIAAAATFISIATLMGLTHIIYL</sequence>
<dbReference type="RefSeq" id="WP_323466368.1">
    <property type="nucleotide sequence ID" value="NZ_CP144224.1"/>
</dbReference>
<evidence type="ECO:0000313" key="2">
    <source>
        <dbReference type="EMBL" id="MDV2884944.1"/>
    </source>
</evidence>
<evidence type="ECO:0000256" key="1">
    <source>
        <dbReference type="SAM" id="Phobius"/>
    </source>
</evidence>
<protein>
    <submittedName>
        <fullName evidence="2">DUF4181 domain-containing protein</fullName>
    </submittedName>
</protein>
<comment type="caution">
    <text evidence="2">The sequence shown here is derived from an EMBL/GenBank/DDBJ whole genome shotgun (WGS) entry which is preliminary data.</text>
</comment>
<reference evidence="2" key="1">
    <citation type="submission" date="2023-10" db="EMBL/GenBank/DDBJ databases">
        <title>Screening of Alkalihalophilus pseudofirmusBZ-TG-HK211 and Its Alleviation of Salt Stress on Rapeseed Growth.</title>
        <authorList>
            <person name="Zhao B."/>
            <person name="Guo T."/>
        </authorList>
    </citation>
    <scope>NUCLEOTIDE SEQUENCE</scope>
    <source>
        <strain evidence="2">BZ-TG-HK211</strain>
    </source>
</reference>
<dbReference type="InterPro" id="IPR025441">
    <property type="entry name" value="DUF4181"/>
</dbReference>
<accession>A0AAJ2NL36</accession>
<keyword evidence="1" id="KW-1133">Transmembrane helix</keyword>
<feature type="transmembrane region" description="Helical" evidence="1">
    <location>
        <begin position="116"/>
        <end position="140"/>
    </location>
</feature>
<feature type="transmembrane region" description="Helical" evidence="1">
    <location>
        <begin position="85"/>
        <end position="104"/>
    </location>
</feature>
<dbReference type="AlphaFoldDB" id="A0AAJ2NL36"/>
<keyword evidence="1" id="KW-0472">Membrane</keyword>
<dbReference type="Pfam" id="PF13789">
    <property type="entry name" value="DUF4181"/>
    <property type="match status" value="1"/>
</dbReference>
<name>A0AAJ2NL36_ALKPS</name>